<feature type="compositionally biased region" description="Low complexity" evidence="2">
    <location>
        <begin position="347"/>
        <end position="363"/>
    </location>
</feature>
<feature type="compositionally biased region" description="Polar residues" evidence="2">
    <location>
        <begin position="722"/>
        <end position="735"/>
    </location>
</feature>
<reference evidence="3 4" key="1">
    <citation type="journal article" date="2012" name="Genome Biol.">
        <title>Genome and low-iron response of an oceanic diatom adapted to chronic iron limitation.</title>
        <authorList>
            <person name="Lommer M."/>
            <person name="Specht M."/>
            <person name="Roy A.S."/>
            <person name="Kraemer L."/>
            <person name="Andreson R."/>
            <person name="Gutowska M.A."/>
            <person name="Wolf J."/>
            <person name="Bergner S.V."/>
            <person name="Schilhabel M.B."/>
            <person name="Klostermeier U.C."/>
            <person name="Beiko R.G."/>
            <person name="Rosenstiel P."/>
            <person name="Hippler M."/>
            <person name="Laroche J."/>
        </authorList>
    </citation>
    <scope>NUCLEOTIDE SEQUENCE [LARGE SCALE GENOMIC DNA]</scope>
    <source>
        <strain evidence="3 4">CCMP1005</strain>
    </source>
</reference>
<dbReference type="SUPFAM" id="SSF82185">
    <property type="entry name" value="Histone H3 K4-specific methyltransferase SET7/9 N-terminal domain"/>
    <property type="match status" value="3"/>
</dbReference>
<feature type="region of interest" description="Disordered" evidence="2">
    <location>
        <begin position="965"/>
        <end position="1010"/>
    </location>
</feature>
<evidence type="ECO:0000256" key="2">
    <source>
        <dbReference type="SAM" id="MobiDB-lite"/>
    </source>
</evidence>
<feature type="region of interest" description="Disordered" evidence="2">
    <location>
        <begin position="141"/>
        <end position="175"/>
    </location>
</feature>
<feature type="compositionally biased region" description="Basic and acidic residues" evidence="2">
    <location>
        <begin position="994"/>
        <end position="1010"/>
    </location>
</feature>
<gene>
    <name evidence="3" type="ORF">THAOC_16085</name>
</gene>
<organism evidence="3 4">
    <name type="scientific">Thalassiosira oceanica</name>
    <name type="common">Marine diatom</name>
    <dbReference type="NCBI Taxonomy" id="159749"/>
    <lineage>
        <taxon>Eukaryota</taxon>
        <taxon>Sar</taxon>
        <taxon>Stramenopiles</taxon>
        <taxon>Ochrophyta</taxon>
        <taxon>Bacillariophyta</taxon>
        <taxon>Coscinodiscophyceae</taxon>
        <taxon>Thalassiosirophycidae</taxon>
        <taxon>Thalassiosirales</taxon>
        <taxon>Thalassiosiraceae</taxon>
        <taxon>Thalassiosira</taxon>
    </lineage>
</organism>
<dbReference type="AlphaFoldDB" id="K0SD44"/>
<feature type="compositionally biased region" description="Basic and acidic residues" evidence="2">
    <location>
        <begin position="975"/>
        <end position="987"/>
    </location>
</feature>
<comment type="caution">
    <text evidence="3">The sequence shown here is derived from an EMBL/GenBank/DDBJ whole genome shotgun (WGS) entry which is preliminary data.</text>
</comment>
<feature type="region of interest" description="Disordered" evidence="2">
    <location>
        <begin position="227"/>
        <end position="385"/>
    </location>
</feature>
<dbReference type="PANTHER" id="PTHR43215:SF14">
    <property type="entry name" value="RADIAL SPOKE HEAD 1 HOMOLOG"/>
    <property type="match status" value="1"/>
</dbReference>
<dbReference type="eggNOG" id="KOG0229">
    <property type="taxonomic scope" value="Eukaryota"/>
</dbReference>
<keyword evidence="1" id="KW-0677">Repeat</keyword>
<feature type="region of interest" description="Disordered" evidence="2">
    <location>
        <begin position="77"/>
        <end position="125"/>
    </location>
</feature>
<protein>
    <submittedName>
        <fullName evidence="3">Uncharacterized protein</fullName>
    </submittedName>
</protein>
<feature type="compositionally biased region" description="Polar residues" evidence="2">
    <location>
        <begin position="156"/>
        <end position="165"/>
    </location>
</feature>
<feature type="compositionally biased region" description="Basic residues" evidence="2">
    <location>
        <begin position="662"/>
        <end position="673"/>
    </location>
</feature>
<feature type="compositionally biased region" description="Basic residues" evidence="2">
    <location>
        <begin position="323"/>
        <end position="332"/>
    </location>
</feature>
<dbReference type="GO" id="GO:0005829">
    <property type="term" value="C:cytosol"/>
    <property type="evidence" value="ECO:0007669"/>
    <property type="project" value="TreeGrafter"/>
</dbReference>
<dbReference type="Pfam" id="PF02493">
    <property type="entry name" value="MORN"/>
    <property type="match status" value="9"/>
</dbReference>
<feature type="region of interest" description="Disordered" evidence="2">
    <location>
        <begin position="401"/>
        <end position="424"/>
    </location>
</feature>
<dbReference type="SMART" id="SM00698">
    <property type="entry name" value="MORN"/>
    <property type="match status" value="9"/>
</dbReference>
<dbReference type="EMBL" id="AGNL01018349">
    <property type="protein sequence ID" value="EJK63270.1"/>
    <property type="molecule type" value="Genomic_DNA"/>
</dbReference>
<feature type="compositionally biased region" description="Pro residues" evidence="2">
    <location>
        <begin position="30"/>
        <end position="43"/>
    </location>
</feature>
<feature type="compositionally biased region" description="Low complexity" evidence="2">
    <location>
        <begin position="606"/>
        <end position="616"/>
    </location>
</feature>
<proteinExistence type="predicted"/>
<keyword evidence="4" id="KW-1185">Reference proteome</keyword>
<feature type="region of interest" description="Disordered" evidence="2">
    <location>
        <begin position="1"/>
        <end position="64"/>
    </location>
</feature>
<dbReference type="OMA" id="WNDDGTH"/>
<feature type="compositionally biased region" description="Basic and acidic residues" evidence="2">
    <location>
        <begin position="143"/>
        <end position="155"/>
    </location>
</feature>
<feature type="region of interest" description="Disordered" evidence="2">
    <location>
        <begin position="526"/>
        <end position="675"/>
    </location>
</feature>
<feature type="compositionally biased region" description="Basic residues" evidence="2">
    <location>
        <begin position="557"/>
        <end position="568"/>
    </location>
</feature>
<feature type="region of interest" description="Disordered" evidence="2">
    <location>
        <begin position="714"/>
        <end position="735"/>
    </location>
</feature>
<evidence type="ECO:0000313" key="3">
    <source>
        <dbReference type="EMBL" id="EJK63270.1"/>
    </source>
</evidence>
<dbReference type="PANTHER" id="PTHR43215">
    <property type="entry name" value="RADIAL SPOKE HEAD 1 HOMOLOG"/>
    <property type="match status" value="1"/>
</dbReference>
<feature type="compositionally biased region" description="Basic and acidic residues" evidence="2">
    <location>
        <begin position="543"/>
        <end position="556"/>
    </location>
</feature>
<dbReference type="Gene3D" id="2.20.110.10">
    <property type="entry name" value="Histone H3 K4-specific methyltransferase SET7/9 N-terminal domain"/>
    <property type="match status" value="4"/>
</dbReference>
<name>K0SD44_THAOC</name>
<dbReference type="InterPro" id="IPR003409">
    <property type="entry name" value="MORN"/>
</dbReference>
<sequence length="1034" mass="112585">MITLRGKLVRTFVERKSPTLEEDGVEGLPPQQPQAPSAPPAAPPEVDTSKGHAAKTLPELESMGLMEEWTWRGVWAFGDLDDDDLPNVNTGSKSDGKGSPTNAEHVVAASQTGEGNAEGEKNDGMARVTASGDDEVMAQVKPDGVKLSDTPKKEGVQSQHVSATTEAPKDPIDRKPAVAAEPATVASAEVAKEPRLDSRPFVYRWIHSAKASDVTVPSSLLVAIKEPEKNGKEANEIQDKTGDKVHVNVDDKVGDANDVSEEGKKLDAKTEDRAKDSEMDTASEDDKSAVDETKAAAEDEKVDRSTPWTCCGNEMPPEQARCGKCKKWRGGRRLPNSNPKPQKLKVKSQQPKPKSKYSSTKPQVSKIGAKKYGDDPFKDAATARPMGTCPMSGKWEGHFENIMPNASSTPSTRKNKRPTNPDSRIGESFYLFFNSSPAQGARTKFTSEDSTMRANKLLDDRVSTDVDDDEGAAEHPGGDPTLILPKDHIHVRGYGTNKFGTFEILGGLDPKTGTMQVQRMYVPVSTRLAESHGGPIRRKRGRLPKDTEKGAKEDSRQKRKRTSTWKTRHSFEEYSTGPDGQLVPVDIASNVKKRARASADGGSGSGKPAASGPVSGVAPPQDQGPGTKLKIQIPTAGGGSTSPAKPSPASTSAAPVAAPAAKKPKVKKKRPPKVLKVSTKPVAVIPTLPQSGDPLLARWRAAHFLYYQRVEQEPADPDQPTWGATPSSNSQSDGPIVTINSVVYEGEMDDGIREGRGACLYNNGTLYEGQWRRNKEHGTGTLMTADRKRVIYTGSWEKGKMHGQGTYYYYTTPKVSEEPQENGSYTGHFRQSQRNGHGVYNLPDGSIYDGEFRDNIQNGYGVFRWTDGSIFEGPWRDGKRHGSHGILIAADGFKYEGAWVNNCMEGRGVATYPKGQIFDGTWVKGKREGRGTIRFTNGAVYEGRFKEDKMEGQGMMKMSTNVIIPKASTEDVTDEEPKSDKAGDKMNVDSGVELSEKTDPESKPKEKHDWMIPLQFQSDISRIHQKAGFTQVGL</sequence>
<dbReference type="Proteomes" id="UP000266841">
    <property type="component" value="Unassembled WGS sequence"/>
</dbReference>
<dbReference type="OrthoDB" id="270720at2759"/>
<feature type="region of interest" description="Disordered" evidence="2">
    <location>
        <begin position="463"/>
        <end position="483"/>
    </location>
</feature>
<evidence type="ECO:0000256" key="1">
    <source>
        <dbReference type="ARBA" id="ARBA00022737"/>
    </source>
</evidence>
<accession>K0SD44</accession>
<evidence type="ECO:0000313" key="4">
    <source>
        <dbReference type="Proteomes" id="UP000266841"/>
    </source>
</evidence>
<feature type="compositionally biased region" description="Polar residues" evidence="2">
    <location>
        <begin position="404"/>
        <end position="422"/>
    </location>
</feature>
<feature type="compositionally biased region" description="Low complexity" evidence="2">
    <location>
        <begin position="641"/>
        <end position="661"/>
    </location>
</feature>
<feature type="compositionally biased region" description="Basic and acidic residues" evidence="2">
    <location>
        <begin position="227"/>
        <end position="304"/>
    </location>
</feature>